<keyword evidence="4 11" id="KW-0520">NAD</keyword>
<dbReference type="PROSITE" id="PS01324">
    <property type="entry name" value="GLYCOSYL_HYDROL_F4"/>
    <property type="match status" value="1"/>
</dbReference>
<evidence type="ECO:0000313" key="14">
    <source>
        <dbReference type="Proteomes" id="UP000321805"/>
    </source>
</evidence>
<dbReference type="SUPFAM" id="SSF51735">
    <property type="entry name" value="NAD(P)-binding Rossmann-fold domains"/>
    <property type="match status" value="1"/>
</dbReference>
<dbReference type="GO" id="GO:0004553">
    <property type="term" value="F:hydrolase activity, hydrolyzing O-glycosyl compounds"/>
    <property type="evidence" value="ECO:0007669"/>
    <property type="project" value="InterPro"/>
</dbReference>
<dbReference type="KEGG" id="bsol:FSW04_24535"/>
<evidence type="ECO:0000256" key="3">
    <source>
        <dbReference type="ARBA" id="ARBA00022801"/>
    </source>
</evidence>
<dbReference type="SUPFAM" id="SSF56327">
    <property type="entry name" value="LDH C-terminal domain-like"/>
    <property type="match status" value="1"/>
</dbReference>
<feature type="active site" description="Proton donor" evidence="7">
    <location>
        <position position="167"/>
    </location>
</feature>
<keyword evidence="6 11" id="KW-0326">Glycosidase</keyword>
<dbReference type="PANTHER" id="PTHR32092:SF5">
    <property type="entry name" value="6-PHOSPHO-BETA-GLUCOSIDASE"/>
    <property type="match status" value="1"/>
</dbReference>
<evidence type="ECO:0000256" key="10">
    <source>
        <dbReference type="PIRSR" id="PIRSR601088-4"/>
    </source>
</evidence>
<dbReference type="OrthoDB" id="9767022at2"/>
<evidence type="ECO:0000256" key="5">
    <source>
        <dbReference type="ARBA" id="ARBA00023211"/>
    </source>
</evidence>
<name>A0A5B8UC72_9ACTN</name>
<dbReference type="PRINTS" id="PR00732">
    <property type="entry name" value="GLHYDRLASE4"/>
</dbReference>
<evidence type="ECO:0000256" key="11">
    <source>
        <dbReference type="RuleBase" id="RU361152"/>
    </source>
</evidence>
<dbReference type="Proteomes" id="UP000321805">
    <property type="component" value="Chromosome"/>
</dbReference>
<comment type="cofactor">
    <cofactor evidence="11">
        <name>NAD(+)</name>
        <dbReference type="ChEBI" id="CHEBI:57540"/>
    </cofactor>
    <text evidence="11">Binds 1 NAD(+) per subunit.</text>
</comment>
<keyword evidence="2 9" id="KW-0479">Metal-binding</keyword>
<feature type="binding site" evidence="9">
    <location>
        <position position="166"/>
    </location>
    <ligand>
        <name>Mn(2+)</name>
        <dbReference type="ChEBI" id="CHEBI:29035"/>
    </ligand>
</feature>
<feature type="domain" description="Glycosyl hydrolase family 4 C-terminal" evidence="12">
    <location>
        <begin position="191"/>
        <end position="423"/>
    </location>
</feature>
<dbReference type="InterPro" id="IPR019802">
    <property type="entry name" value="GlycHydrolase_4_CS"/>
</dbReference>
<dbReference type="InterPro" id="IPR022616">
    <property type="entry name" value="Glyco_hydro_4_C"/>
</dbReference>
<dbReference type="EMBL" id="CP042430">
    <property type="protein sequence ID" value="QEC50438.1"/>
    <property type="molecule type" value="Genomic_DNA"/>
</dbReference>
<organism evidence="13 14">
    <name type="scientific">Baekduia soli</name>
    <dbReference type="NCBI Taxonomy" id="496014"/>
    <lineage>
        <taxon>Bacteria</taxon>
        <taxon>Bacillati</taxon>
        <taxon>Actinomycetota</taxon>
        <taxon>Thermoleophilia</taxon>
        <taxon>Solirubrobacterales</taxon>
        <taxon>Baekduiaceae</taxon>
        <taxon>Baekduia</taxon>
    </lineage>
</organism>
<evidence type="ECO:0000313" key="13">
    <source>
        <dbReference type="EMBL" id="QEC50438.1"/>
    </source>
</evidence>
<dbReference type="GO" id="GO:0046872">
    <property type="term" value="F:metal ion binding"/>
    <property type="evidence" value="ECO:0007669"/>
    <property type="project" value="UniProtKB-KW"/>
</dbReference>
<evidence type="ECO:0000256" key="1">
    <source>
        <dbReference type="ARBA" id="ARBA00010141"/>
    </source>
</evidence>
<evidence type="ECO:0000256" key="8">
    <source>
        <dbReference type="PIRSR" id="PIRSR601088-2"/>
    </source>
</evidence>
<dbReference type="Pfam" id="PF11975">
    <property type="entry name" value="Glyco_hydro_4C"/>
    <property type="match status" value="1"/>
</dbReference>
<dbReference type="GO" id="GO:0016616">
    <property type="term" value="F:oxidoreductase activity, acting on the CH-OH group of donors, NAD or NADP as acceptor"/>
    <property type="evidence" value="ECO:0007669"/>
    <property type="project" value="InterPro"/>
</dbReference>
<dbReference type="InterPro" id="IPR001088">
    <property type="entry name" value="Glyco_hydro_4"/>
</dbReference>
<reference evidence="13 14" key="1">
    <citation type="journal article" date="2018" name="J. Microbiol.">
        <title>Baekduia soli gen. nov., sp. nov., a novel bacterium isolated from the soil of Baekdu Mountain and proposal of a novel family name, Baekduiaceae fam. nov.</title>
        <authorList>
            <person name="An D.S."/>
            <person name="Siddiqi M.Z."/>
            <person name="Kim K.H."/>
            <person name="Yu H.S."/>
            <person name="Im W.T."/>
        </authorList>
    </citation>
    <scope>NUCLEOTIDE SEQUENCE [LARGE SCALE GENOMIC DNA]</scope>
    <source>
        <strain evidence="13 14">BR7-21</strain>
    </source>
</reference>
<keyword evidence="9" id="KW-0533">Nickel</keyword>
<sequence>MKITILGGGGFRVPMLYDALLACAPRLGVDELALYDISSERLNRISVVLQGQAAASGGVLLPFTCTTRLEEALEGADFVFCAIRVGELEGRVIDERVPLNAGVVGQETTGPGGLCFALRTVPVMLELAEAVARHAPRAWFVNFTNPAGLVTEAIQGVLGGRVVGICDSPTALCRRVARALRRNPEDLWFDYFGLNHLGWLRAVRDGERDLLPDLLADDARLESFEEGRLFGGEWLRSLGMIPNEYLYFYYYASDAVGAVRSSLQSRGEFLLEQQHAFYAAGGDGPAAALHAWHATRREREARYMEEARSAAGLDGRDEHEMDAGGYEGEAIAVVEAIARNQGRVLILNTANASSLPFLDAGAVVEVPCIAGSTGIVPTAVGDVPGHARGLITTIKDVERTTIEAAVSGSRELAVQAIALHPLVPSVTVARRIFDAYSAQHPQLRHSLR</sequence>
<proteinExistence type="inferred from homology"/>
<dbReference type="PANTHER" id="PTHR32092">
    <property type="entry name" value="6-PHOSPHO-BETA-GLUCOSIDASE-RELATED"/>
    <property type="match status" value="1"/>
</dbReference>
<feature type="binding site" evidence="8">
    <location>
        <position position="91"/>
    </location>
    <ligand>
        <name>substrate</name>
    </ligand>
</feature>
<gene>
    <name evidence="13" type="ORF">FSW04_24535</name>
</gene>
<evidence type="ECO:0000256" key="4">
    <source>
        <dbReference type="ARBA" id="ARBA00023027"/>
    </source>
</evidence>
<dbReference type="AlphaFoldDB" id="A0A5B8UC72"/>
<comment type="similarity">
    <text evidence="1 11">Belongs to the glycosyl hydrolase 4 family.</text>
</comment>
<dbReference type="RefSeq" id="WP_146923065.1">
    <property type="nucleotide sequence ID" value="NZ_CP042430.1"/>
</dbReference>
<dbReference type="InterPro" id="IPR036291">
    <property type="entry name" value="NAD(P)-bd_dom_sf"/>
</dbReference>
<feature type="active site" description="Proton acceptor" evidence="7">
    <location>
        <position position="245"/>
    </location>
</feature>
<evidence type="ECO:0000256" key="7">
    <source>
        <dbReference type="PIRSR" id="PIRSR601088-1"/>
    </source>
</evidence>
<keyword evidence="9" id="KW-0408">Iron</keyword>
<keyword evidence="3 11" id="KW-0378">Hydrolase</keyword>
<evidence type="ECO:0000256" key="2">
    <source>
        <dbReference type="ARBA" id="ARBA00022723"/>
    </source>
</evidence>
<dbReference type="Gene3D" id="3.90.110.10">
    <property type="entry name" value="Lactate dehydrogenase/glycoside hydrolase, family 4, C-terminal"/>
    <property type="match status" value="1"/>
</dbReference>
<keyword evidence="5 9" id="KW-0464">Manganese</keyword>
<feature type="site" description="Increases basicity of active site Tyr" evidence="10">
    <location>
        <position position="107"/>
    </location>
</feature>
<feature type="binding site" evidence="8">
    <location>
        <position position="145"/>
    </location>
    <ligand>
        <name>substrate</name>
    </ligand>
</feature>
<keyword evidence="14" id="KW-1185">Reference proteome</keyword>
<feature type="binding site" evidence="9">
    <location>
        <position position="196"/>
    </location>
    <ligand>
        <name>Mn(2+)</name>
        <dbReference type="ChEBI" id="CHEBI:29035"/>
    </ligand>
</feature>
<evidence type="ECO:0000256" key="9">
    <source>
        <dbReference type="PIRSR" id="PIRSR601088-3"/>
    </source>
</evidence>
<dbReference type="GO" id="GO:0005975">
    <property type="term" value="P:carbohydrate metabolic process"/>
    <property type="evidence" value="ECO:0007669"/>
    <property type="project" value="InterPro"/>
</dbReference>
<dbReference type="Gene3D" id="3.40.50.720">
    <property type="entry name" value="NAD(P)-binding Rossmann-like Domain"/>
    <property type="match status" value="1"/>
</dbReference>
<protein>
    <submittedName>
        <fullName evidence="13">6-phospho-beta-glucosidase</fullName>
    </submittedName>
</protein>
<evidence type="ECO:0000256" key="6">
    <source>
        <dbReference type="ARBA" id="ARBA00023295"/>
    </source>
</evidence>
<accession>A0A5B8UC72</accession>
<keyword evidence="9" id="KW-0170">Cobalt</keyword>
<evidence type="ECO:0000259" key="12">
    <source>
        <dbReference type="Pfam" id="PF11975"/>
    </source>
</evidence>
<dbReference type="InterPro" id="IPR015955">
    <property type="entry name" value="Lactate_DH/Glyco_Ohase_4_C"/>
</dbReference>
<dbReference type="Pfam" id="PF02056">
    <property type="entry name" value="Glyco_hydro_4"/>
    <property type="match status" value="1"/>
</dbReference>